<sequence length="42" mass="4838">MLVVCLENTPLVRHRTGIRVPHERGRKLSARLFARHAMARMG</sequence>
<accession>A0A248LHZ2</accession>
<gene>
    <name evidence="1" type="ORF">LHGZ1_1253</name>
</gene>
<protein>
    <submittedName>
        <fullName evidence="1">Uncharacterized protein</fullName>
    </submittedName>
</protein>
<dbReference type="EMBL" id="CP022115">
    <property type="protein sequence ID" value="ASJ24084.1"/>
    <property type="molecule type" value="Genomic_DNA"/>
</dbReference>
<evidence type="ECO:0000313" key="1">
    <source>
        <dbReference type="EMBL" id="ASJ24084.1"/>
    </source>
</evidence>
<dbReference type="Proteomes" id="UP000197424">
    <property type="component" value="Chromosome"/>
</dbReference>
<reference evidence="2" key="1">
    <citation type="submission" date="2017-06" db="EMBL/GenBank/DDBJ databases">
        <title>Whole genome sequence of Laribacter hongkongensis LHGZ1.</title>
        <authorList>
            <person name="Chen D."/>
            <person name="Wu H."/>
            <person name="Chen J."/>
        </authorList>
    </citation>
    <scope>NUCLEOTIDE SEQUENCE [LARGE SCALE GENOMIC DNA]</scope>
    <source>
        <strain evidence="2">LHGZ1</strain>
    </source>
</reference>
<name>A0A248LHZ2_9NEIS</name>
<dbReference type="AlphaFoldDB" id="A0A248LHZ2"/>
<proteinExistence type="predicted"/>
<evidence type="ECO:0000313" key="2">
    <source>
        <dbReference type="Proteomes" id="UP000197424"/>
    </source>
</evidence>
<organism evidence="1 2">
    <name type="scientific">Laribacter hongkongensis</name>
    <dbReference type="NCBI Taxonomy" id="168471"/>
    <lineage>
        <taxon>Bacteria</taxon>
        <taxon>Pseudomonadati</taxon>
        <taxon>Pseudomonadota</taxon>
        <taxon>Betaproteobacteria</taxon>
        <taxon>Neisseriales</taxon>
        <taxon>Aquaspirillaceae</taxon>
        <taxon>Laribacter</taxon>
    </lineage>
</organism>